<dbReference type="Proteomes" id="UP000219338">
    <property type="component" value="Unassembled WGS sequence"/>
</dbReference>
<feature type="region of interest" description="Disordered" evidence="1">
    <location>
        <begin position="1"/>
        <end position="66"/>
    </location>
</feature>
<dbReference type="EMBL" id="FUEG01000042">
    <property type="protein sequence ID" value="SJL17275.1"/>
    <property type="molecule type" value="Genomic_DNA"/>
</dbReference>
<name>A0A284S8D6_ARMOS</name>
<dbReference type="AlphaFoldDB" id="A0A284S8D6"/>
<keyword evidence="3" id="KW-1185">Reference proteome</keyword>
<gene>
    <name evidence="2" type="ORF">ARMOST_20822</name>
</gene>
<sequence>MFRSPSLQPPDAQRSTEALPMQYSGSESSRRSTASANNPANFFCPSPREGPQSQRGSDAECPGSDERYYSTARAGRYMPEGSPLPFIPSEDSNVTVNSPMSFTRPVPGSDLTPTELELNSSLERNGIHGSSTQSLGPTFPRVSRASATYSRTGSALSPVHEQSTDMMLDSRGVVRYAPPTTSLIDPLQRLRTYLITVAPDMFWEMHSTSEILSREGIERIDKGLDGSFYAFSRSFPRGIDVTMLCRQLYGAMDLNTNSVDGGNTVDQKVTADYAQGMLAGMRGGGRLCARMTVVFTTRPRRWFADVGWDVEQSCSRAEEARTRAQYLQRRYVFGVLWSSVSFHVFMTQYQYQVFSVFRPASDDNEWGVELKWLKRLPLSFKFIYLATIAPGSGDSRFGSKV</sequence>
<organism evidence="2 3">
    <name type="scientific">Armillaria ostoyae</name>
    <name type="common">Armillaria root rot fungus</name>
    <dbReference type="NCBI Taxonomy" id="47428"/>
    <lineage>
        <taxon>Eukaryota</taxon>
        <taxon>Fungi</taxon>
        <taxon>Dikarya</taxon>
        <taxon>Basidiomycota</taxon>
        <taxon>Agaricomycotina</taxon>
        <taxon>Agaricomycetes</taxon>
        <taxon>Agaricomycetidae</taxon>
        <taxon>Agaricales</taxon>
        <taxon>Marasmiineae</taxon>
        <taxon>Physalacriaceae</taxon>
        <taxon>Armillaria</taxon>
    </lineage>
</organism>
<proteinExistence type="predicted"/>
<evidence type="ECO:0000313" key="2">
    <source>
        <dbReference type="EMBL" id="SJL17275.1"/>
    </source>
</evidence>
<evidence type="ECO:0000313" key="3">
    <source>
        <dbReference type="Proteomes" id="UP000219338"/>
    </source>
</evidence>
<reference evidence="3" key="1">
    <citation type="journal article" date="2017" name="Nat. Ecol. Evol.">
        <title>Genome expansion and lineage-specific genetic innovations in the forest pathogenic fungi Armillaria.</title>
        <authorList>
            <person name="Sipos G."/>
            <person name="Prasanna A.N."/>
            <person name="Walter M.C."/>
            <person name="O'Connor E."/>
            <person name="Balint B."/>
            <person name="Krizsan K."/>
            <person name="Kiss B."/>
            <person name="Hess J."/>
            <person name="Varga T."/>
            <person name="Slot J."/>
            <person name="Riley R."/>
            <person name="Boka B."/>
            <person name="Rigling D."/>
            <person name="Barry K."/>
            <person name="Lee J."/>
            <person name="Mihaltcheva S."/>
            <person name="LaButti K."/>
            <person name="Lipzen A."/>
            <person name="Waldron R."/>
            <person name="Moloney N.M."/>
            <person name="Sperisen C."/>
            <person name="Kredics L."/>
            <person name="Vagvoelgyi C."/>
            <person name="Patrignani A."/>
            <person name="Fitzpatrick D."/>
            <person name="Nagy I."/>
            <person name="Doyle S."/>
            <person name="Anderson J.B."/>
            <person name="Grigoriev I.V."/>
            <person name="Gueldener U."/>
            <person name="Muensterkoetter M."/>
            <person name="Nagy L.G."/>
        </authorList>
    </citation>
    <scope>NUCLEOTIDE SEQUENCE [LARGE SCALE GENOMIC DNA]</scope>
    <source>
        <strain evidence="3">C18/9</strain>
    </source>
</reference>
<feature type="compositionally biased region" description="Low complexity" evidence="1">
    <location>
        <begin position="24"/>
        <end position="41"/>
    </location>
</feature>
<accession>A0A284S8D6</accession>
<evidence type="ECO:0000256" key="1">
    <source>
        <dbReference type="SAM" id="MobiDB-lite"/>
    </source>
</evidence>
<protein>
    <submittedName>
        <fullName evidence="2">Uncharacterized protein</fullName>
    </submittedName>
</protein>
<dbReference type="OrthoDB" id="3001433at2759"/>